<gene>
    <name evidence="1" type="ORF">AT959_15045</name>
</gene>
<evidence type="ECO:0000313" key="1">
    <source>
        <dbReference type="EMBL" id="KXB29287.1"/>
    </source>
</evidence>
<evidence type="ECO:0000313" key="2">
    <source>
        <dbReference type="Proteomes" id="UP000070186"/>
    </source>
</evidence>
<sequence>MLYANRYVRLPDGSGASSQSYLGSFPVTTTELPAAFESLLRAATAGRPERYQALMERIETDVLTPARQREAEETARRNLQGIENALRWAAQNLEAIPNLPAYRDLIDRPELQRLLANLLGASARLASCMQSAMPVDTATPSTESNPVAEERLQALLTNLENTCVEIGALLPESAQVFKRGHIFERETVALVKRLWFRTSDVIARLGSRAQFRRPAGWSALRPSVLEEERELAALGLPIAGGHQ</sequence>
<proteinExistence type="predicted"/>
<organism evidence="1 2">
    <name type="scientific">Dechloromonas denitrificans</name>
    <dbReference type="NCBI Taxonomy" id="281362"/>
    <lineage>
        <taxon>Bacteria</taxon>
        <taxon>Pseudomonadati</taxon>
        <taxon>Pseudomonadota</taxon>
        <taxon>Betaproteobacteria</taxon>
        <taxon>Rhodocyclales</taxon>
        <taxon>Azonexaceae</taxon>
        <taxon>Dechloromonas</taxon>
    </lineage>
</organism>
<accession>A0A133XEC0</accession>
<keyword evidence="2" id="KW-1185">Reference proteome</keyword>
<protein>
    <submittedName>
        <fullName evidence="1">Uncharacterized protein</fullName>
    </submittedName>
</protein>
<dbReference type="AlphaFoldDB" id="A0A133XEC0"/>
<comment type="caution">
    <text evidence="1">The sequence shown here is derived from an EMBL/GenBank/DDBJ whole genome shotgun (WGS) entry which is preliminary data.</text>
</comment>
<name>A0A133XEC0_9RHOO</name>
<dbReference type="Proteomes" id="UP000070186">
    <property type="component" value="Unassembled WGS sequence"/>
</dbReference>
<reference evidence="1 2" key="1">
    <citation type="submission" date="2015-12" db="EMBL/GenBank/DDBJ databases">
        <title>Nitrous oxide reduction kinetics distinguish bacteria harboring typical versus atypical NosZ.</title>
        <authorList>
            <person name="Yoon S."/>
            <person name="Nissen S."/>
            <person name="Park D."/>
            <person name="Sanford R.A."/>
            <person name="Loeffler F.E."/>
        </authorList>
    </citation>
    <scope>NUCLEOTIDE SEQUENCE [LARGE SCALE GENOMIC DNA]</scope>
    <source>
        <strain evidence="1 2">ATCC BAA-841</strain>
    </source>
</reference>
<dbReference type="EMBL" id="LODL01000035">
    <property type="protein sequence ID" value="KXB29287.1"/>
    <property type="molecule type" value="Genomic_DNA"/>
</dbReference>